<feature type="region of interest" description="Disordered" evidence="1">
    <location>
        <begin position="1"/>
        <end position="65"/>
    </location>
</feature>
<feature type="compositionally biased region" description="Polar residues" evidence="1">
    <location>
        <begin position="30"/>
        <end position="59"/>
    </location>
</feature>
<organism evidence="3 4">
    <name type="scientific">Stylonychia lemnae</name>
    <name type="common">Ciliate</name>
    <dbReference type="NCBI Taxonomy" id="5949"/>
    <lineage>
        <taxon>Eukaryota</taxon>
        <taxon>Sar</taxon>
        <taxon>Alveolata</taxon>
        <taxon>Ciliophora</taxon>
        <taxon>Intramacronucleata</taxon>
        <taxon>Spirotrichea</taxon>
        <taxon>Stichotrichia</taxon>
        <taxon>Sporadotrichida</taxon>
        <taxon>Oxytrichidae</taxon>
        <taxon>Stylonychinae</taxon>
        <taxon>Stylonychia</taxon>
    </lineage>
</organism>
<proteinExistence type="predicted"/>
<feature type="compositionally biased region" description="Polar residues" evidence="1">
    <location>
        <begin position="11"/>
        <end position="20"/>
    </location>
</feature>
<dbReference type="AlphaFoldDB" id="A0A077ZTR7"/>
<evidence type="ECO:0000256" key="1">
    <source>
        <dbReference type="SAM" id="MobiDB-lite"/>
    </source>
</evidence>
<reference evidence="3 4" key="1">
    <citation type="submission" date="2014-06" db="EMBL/GenBank/DDBJ databases">
        <authorList>
            <person name="Swart Estienne"/>
        </authorList>
    </citation>
    <scope>NUCLEOTIDE SEQUENCE [LARGE SCALE GENOMIC DNA]</scope>
    <source>
        <strain evidence="3 4">130c</strain>
    </source>
</reference>
<feature type="transmembrane region" description="Helical" evidence="2">
    <location>
        <begin position="345"/>
        <end position="363"/>
    </location>
</feature>
<dbReference type="EMBL" id="CCKQ01002203">
    <property type="protein sequence ID" value="CDW73292.1"/>
    <property type="molecule type" value="Genomic_DNA"/>
</dbReference>
<feature type="compositionally biased region" description="Basic and acidic residues" evidence="1">
    <location>
        <begin position="1"/>
        <end position="10"/>
    </location>
</feature>
<protein>
    <recommendedName>
        <fullName evidence="5">Transmembrane protein</fullName>
    </recommendedName>
</protein>
<feature type="transmembrane region" description="Helical" evidence="2">
    <location>
        <begin position="259"/>
        <end position="279"/>
    </location>
</feature>
<sequence length="415" mass="48358">MDNNSEDRQSEFYSLNSSTYIPAGSREKQPSQTSRRSKFSNFYNQNSNRNESFKTCNDQDGSDDEFQDAIYSKENQNRLDYQYEEKDEYQQERDRSVTEKEFKRQTYRLDTIEEEDRFIEYPNQKESIKIEKAVAFEKADGKYIIANQSKTPQNIKLTSSSKKSQQLNMMIIAESPDEAKTSFDQLPITRLLNFGTTSMHDFQDADLEIPKNSLLQSDDIQEERHTLSSKIPSSRQRIRVNTVVEKNVALNAFHLKINILINCMMFIVIVLQLSITAWINYPVDYNGMLDDGQINLLNYFSEVGTGLKNEDNSDFKLDLAESAIDDNYCHDQIKRFASNAKLDKLCSFPFFIIGFVIWVILIGKMHNIKDWSAGPWMEVGLIILAISKSLHFKYFNYRYELNKEKRRLLADTLVD</sequence>
<evidence type="ECO:0000313" key="3">
    <source>
        <dbReference type="EMBL" id="CDW73292.1"/>
    </source>
</evidence>
<keyword evidence="2" id="KW-0812">Transmembrane</keyword>
<evidence type="ECO:0000313" key="4">
    <source>
        <dbReference type="Proteomes" id="UP000039865"/>
    </source>
</evidence>
<keyword evidence="4" id="KW-1185">Reference proteome</keyword>
<dbReference type="Proteomes" id="UP000039865">
    <property type="component" value="Unassembled WGS sequence"/>
</dbReference>
<gene>
    <name evidence="3" type="primary">Contig11372.g12153</name>
    <name evidence="3" type="ORF">STYLEM_2268</name>
</gene>
<evidence type="ECO:0000256" key="2">
    <source>
        <dbReference type="SAM" id="Phobius"/>
    </source>
</evidence>
<keyword evidence="2" id="KW-1133">Transmembrane helix</keyword>
<accession>A0A077ZTR7</accession>
<evidence type="ECO:0008006" key="5">
    <source>
        <dbReference type="Google" id="ProtNLM"/>
    </source>
</evidence>
<name>A0A077ZTR7_STYLE</name>
<dbReference type="InParanoid" id="A0A077ZTR7"/>
<keyword evidence="2" id="KW-0472">Membrane</keyword>